<comment type="caution">
    <text evidence="3">The sequence shown here is derived from an EMBL/GenBank/DDBJ whole genome shotgun (WGS) entry which is preliminary data.</text>
</comment>
<dbReference type="STRING" id="1121927.GOHSU_22_00010"/>
<dbReference type="eggNOG" id="COG1530">
    <property type="taxonomic scope" value="Bacteria"/>
</dbReference>
<dbReference type="EMBL" id="BANT01000022">
    <property type="protein sequence ID" value="GAC57541.1"/>
    <property type="molecule type" value="Genomic_DNA"/>
</dbReference>
<feature type="compositionally biased region" description="Acidic residues" evidence="1">
    <location>
        <begin position="170"/>
        <end position="180"/>
    </location>
</feature>
<feature type="compositionally biased region" description="Low complexity" evidence="1">
    <location>
        <begin position="65"/>
        <end position="80"/>
    </location>
</feature>
<accession>L7L9Y5</accession>
<evidence type="ECO:0000256" key="1">
    <source>
        <dbReference type="SAM" id="MobiDB-lite"/>
    </source>
</evidence>
<proteinExistence type="predicted"/>
<dbReference type="InterPro" id="IPR006847">
    <property type="entry name" value="IF2_N"/>
</dbReference>
<dbReference type="Proteomes" id="UP000053405">
    <property type="component" value="Unassembled WGS sequence"/>
</dbReference>
<keyword evidence="4" id="KW-1185">Reference proteome</keyword>
<evidence type="ECO:0000313" key="4">
    <source>
        <dbReference type="Proteomes" id="UP000053405"/>
    </source>
</evidence>
<feature type="region of interest" description="Disordered" evidence="1">
    <location>
        <begin position="111"/>
        <end position="203"/>
    </location>
</feature>
<evidence type="ECO:0000259" key="2">
    <source>
        <dbReference type="Pfam" id="PF04760"/>
    </source>
</evidence>
<feature type="non-terminal residue" evidence="3">
    <location>
        <position position="203"/>
    </location>
</feature>
<evidence type="ECO:0000313" key="3">
    <source>
        <dbReference type="EMBL" id="GAC57541.1"/>
    </source>
</evidence>
<reference evidence="3 4" key="1">
    <citation type="submission" date="2012-12" db="EMBL/GenBank/DDBJ databases">
        <title>Whole genome shotgun sequence of Gordonia hirsuta NBRC 16056.</title>
        <authorList>
            <person name="Isaki-Nakamura S."/>
            <person name="Hosoyama A."/>
            <person name="Tsuchikane K."/>
            <person name="Katsumata H."/>
            <person name="Baba S."/>
            <person name="Yamazaki S."/>
            <person name="Fujita N."/>
        </authorList>
    </citation>
    <scope>NUCLEOTIDE SEQUENCE [LARGE SCALE GENOMIC DNA]</scope>
    <source>
        <strain evidence="3 4">NBRC 16056</strain>
    </source>
</reference>
<feature type="compositionally biased region" description="Low complexity" evidence="1">
    <location>
        <begin position="141"/>
        <end position="158"/>
    </location>
</feature>
<dbReference type="Gene3D" id="1.10.10.2480">
    <property type="match status" value="1"/>
</dbReference>
<feature type="domain" description="Translation initiation factor IF-2 N-terminal" evidence="2">
    <location>
        <begin position="24"/>
        <end position="68"/>
    </location>
</feature>
<dbReference type="AlphaFoldDB" id="L7L9Y5"/>
<name>L7L9Y5_9ACTN</name>
<sequence>MTDNGSPTDAQASDDSAETFPLRLRVHALARTLGITSREALAHLQDMGILARSASSSVSRDEAQAVADRLAAPDDAAPADQAHTVAPVTESLFSAVAVEEPAVPAAAAAETAPLFLPPTTPEPVVAEERNRTAAGSGPADGSTETAESAPEAATGTETTDTDEAEKPEQSEQSEQDEQDEKTDSADSADGTDGEATQRSRRRR</sequence>
<protein>
    <submittedName>
        <fullName evidence="3">Putative ribonuclease</fullName>
    </submittedName>
</protein>
<feature type="region of interest" description="Disordered" evidence="1">
    <location>
        <begin position="52"/>
        <end position="80"/>
    </location>
</feature>
<gene>
    <name evidence="3" type="ORF">GOHSU_22_00010</name>
</gene>
<organism evidence="3 4">
    <name type="scientific">Gordonia hirsuta DSM 44140 = NBRC 16056</name>
    <dbReference type="NCBI Taxonomy" id="1121927"/>
    <lineage>
        <taxon>Bacteria</taxon>
        <taxon>Bacillati</taxon>
        <taxon>Actinomycetota</taxon>
        <taxon>Actinomycetes</taxon>
        <taxon>Mycobacteriales</taxon>
        <taxon>Gordoniaceae</taxon>
        <taxon>Gordonia</taxon>
    </lineage>
</organism>
<dbReference type="Pfam" id="PF04760">
    <property type="entry name" value="IF2_N"/>
    <property type="match status" value="1"/>
</dbReference>